<evidence type="ECO:0000313" key="2">
    <source>
        <dbReference type="EMBL" id="KAG8571586.1"/>
    </source>
</evidence>
<accession>A0AAV7BG59</accession>
<dbReference type="AlphaFoldDB" id="A0AAV7BG59"/>
<organism evidence="2 3">
    <name type="scientific">Engystomops pustulosus</name>
    <name type="common">Tungara frog</name>
    <name type="synonym">Physalaemus pustulosus</name>
    <dbReference type="NCBI Taxonomy" id="76066"/>
    <lineage>
        <taxon>Eukaryota</taxon>
        <taxon>Metazoa</taxon>
        <taxon>Chordata</taxon>
        <taxon>Craniata</taxon>
        <taxon>Vertebrata</taxon>
        <taxon>Euteleostomi</taxon>
        <taxon>Amphibia</taxon>
        <taxon>Batrachia</taxon>
        <taxon>Anura</taxon>
        <taxon>Neobatrachia</taxon>
        <taxon>Hyloidea</taxon>
        <taxon>Leptodactylidae</taxon>
        <taxon>Leiuperinae</taxon>
        <taxon>Engystomops</taxon>
    </lineage>
</organism>
<proteinExistence type="predicted"/>
<evidence type="ECO:0000313" key="3">
    <source>
        <dbReference type="Proteomes" id="UP000824782"/>
    </source>
</evidence>
<dbReference type="EMBL" id="WNYA01000005">
    <property type="protein sequence ID" value="KAG8571586.1"/>
    <property type="molecule type" value="Genomic_DNA"/>
</dbReference>
<name>A0AAV7BG59_ENGPU</name>
<dbReference type="Proteomes" id="UP000824782">
    <property type="component" value="Unassembled WGS sequence"/>
</dbReference>
<reference evidence="2" key="1">
    <citation type="thesis" date="2020" institute="ProQuest LLC" country="789 East Eisenhower Parkway, Ann Arbor, MI, USA">
        <title>Comparative Genomics and Chromosome Evolution.</title>
        <authorList>
            <person name="Mudd A.B."/>
        </authorList>
    </citation>
    <scope>NUCLEOTIDE SEQUENCE</scope>
    <source>
        <strain evidence="2">237g6f4</strain>
        <tissue evidence="2">Blood</tissue>
    </source>
</reference>
<keyword evidence="3" id="KW-1185">Reference proteome</keyword>
<feature type="region of interest" description="Disordered" evidence="1">
    <location>
        <begin position="78"/>
        <end position="97"/>
    </location>
</feature>
<comment type="caution">
    <text evidence="2">The sequence shown here is derived from an EMBL/GenBank/DDBJ whole genome shotgun (WGS) entry which is preliminary data.</text>
</comment>
<protein>
    <submittedName>
        <fullName evidence="2">Uncharacterized protein</fullName>
    </submittedName>
</protein>
<gene>
    <name evidence="2" type="ORF">GDO81_011710</name>
</gene>
<evidence type="ECO:0000256" key="1">
    <source>
        <dbReference type="SAM" id="MobiDB-lite"/>
    </source>
</evidence>
<sequence length="97" mass="10417">MHPNGKANAIGPSPAHIISIMTPDTLHAPCYTSPYVSDNGGGRHISEMWSGRSGGMALPDQEPNCNDTRGRINIITHQSQDRSRASRDPPVLGLTEV</sequence>